<organism evidence="2 3">
    <name type="scientific">Bifidobacterium minimum</name>
    <dbReference type="NCBI Taxonomy" id="1693"/>
    <lineage>
        <taxon>Bacteria</taxon>
        <taxon>Bacillati</taxon>
        <taxon>Actinomycetota</taxon>
        <taxon>Actinomycetes</taxon>
        <taxon>Bifidobacteriales</taxon>
        <taxon>Bifidobacteriaceae</taxon>
        <taxon>Bifidobacterium</taxon>
    </lineage>
</organism>
<dbReference type="Pfam" id="PF01026">
    <property type="entry name" value="TatD_DNase"/>
    <property type="match status" value="1"/>
</dbReference>
<reference evidence="2 3" key="1">
    <citation type="submission" date="2014-03" db="EMBL/GenBank/DDBJ databases">
        <title>Genomics of Bifidobacteria.</title>
        <authorList>
            <person name="Ventura M."/>
            <person name="Milani C."/>
            <person name="Lugli G.A."/>
        </authorList>
    </citation>
    <scope>NUCLEOTIDE SEQUENCE [LARGE SCALE GENOMIC DNA]</scope>
    <source>
        <strain evidence="2 3">LMG 11592</strain>
    </source>
</reference>
<keyword evidence="3" id="KW-1185">Reference proteome</keyword>
<dbReference type="PIRSF" id="PIRSF005902">
    <property type="entry name" value="DNase_TatD"/>
    <property type="match status" value="1"/>
</dbReference>
<dbReference type="InterPro" id="IPR032466">
    <property type="entry name" value="Metal_Hydrolase"/>
</dbReference>
<dbReference type="Gene3D" id="3.20.20.140">
    <property type="entry name" value="Metal-dependent hydrolases"/>
    <property type="match status" value="1"/>
</dbReference>
<evidence type="ECO:0000313" key="3">
    <source>
        <dbReference type="Proteomes" id="UP000029014"/>
    </source>
</evidence>
<dbReference type="CDD" id="cd01310">
    <property type="entry name" value="TatD_DNAse"/>
    <property type="match status" value="1"/>
</dbReference>
<comment type="caution">
    <text evidence="2">The sequence shown here is derived from an EMBL/GenBank/DDBJ whole genome shotgun (WGS) entry which is preliminary data.</text>
</comment>
<dbReference type="Proteomes" id="UP000029014">
    <property type="component" value="Unassembled WGS sequence"/>
</dbReference>
<dbReference type="GO" id="GO:0046872">
    <property type="term" value="F:metal ion binding"/>
    <property type="evidence" value="ECO:0007669"/>
    <property type="project" value="UniProtKB-KW"/>
</dbReference>
<name>A0A087BTC8_9BIFI</name>
<evidence type="ECO:0000313" key="2">
    <source>
        <dbReference type="EMBL" id="KFI74278.1"/>
    </source>
</evidence>
<dbReference type="EMBL" id="JGZD01000001">
    <property type="protein sequence ID" value="KFI74278.1"/>
    <property type="molecule type" value="Genomic_DNA"/>
</dbReference>
<accession>A0A087BTC8</accession>
<feature type="binding site" evidence="1">
    <location>
        <position position="255"/>
    </location>
    <ligand>
        <name>a divalent metal cation</name>
        <dbReference type="ChEBI" id="CHEBI:60240"/>
        <label>1</label>
    </ligand>
</feature>
<dbReference type="PANTHER" id="PTHR46124:SF2">
    <property type="entry name" value="D-AMINOACYL-TRNA DEACYLASE"/>
    <property type="match status" value="1"/>
</dbReference>
<dbReference type="InterPro" id="IPR001130">
    <property type="entry name" value="TatD-like"/>
</dbReference>
<dbReference type="SUPFAM" id="SSF51556">
    <property type="entry name" value="Metallo-dependent hydrolases"/>
    <property type="match status" value="1"/>
</dbReference>
<protein>
    <submittedName>
        <fullName evidence="2">TatD family hydrolase</fullName>
    </submittedName>
</protein>
<dbReference type="AlphaFoldDB" id="A0A087BTC8"/>
<keyword evidence="1" id="KW-0479">Metal-binding</keyword>
<feature type="binding site" evidence="1">
    <location>
        <position position="181"/>
    </location>
    <ligand>
        <name>a divalent metal cation</name>
        <dbReference type="ChEBI" id="CHEBI:60240"/>
        <label>2</label>
    </ligand>
</feature>
<dbReference type="PANTHER" id="PTHR46124">
    <property type="entry name" value="D-AMINOACYL-TRNA DEACYLASE"/>
    <property type="match status" value="1"/>
</dbReference>
<dbReference type="GO" id="GO:0016788">
    <property type="term" value="F:hydrolase activity, acting on ester bonds"/>
    <property type="evidence" value="ECO:0007669"/>
    <property type="project" value="InterPro"/>
</dbReference>
<keyword evidence="2" id="KW-0378">Hydrolase</keyword>
<evidence type="ECO:0000256" key="1">
    <source>
        <dbReference type="PIRSR" id="PIRSR005902-1"/>
    </source>
</evidence>
<gene>
    <name evidence="2" type="ORF">BMIN_1179</name>
</gene>
<dbReference type="STRING" id="1693.BMIN_1179"/>
<dbReference type="eggNOG" id="COG0084">
    <property type="taxonomic scope" value="Bacteria"/>
</dbReference>
<sequence length="306" mass="33497">MPPALPPGVRVVDDHTHVASVVPFSREMSREAVERDQPPVTVYSVDEQLALAQSVGVEGIIDVGCEYPHLRTAVDMAIDHPGVVRAALAIHPNEAVLHGHRGVPGPDGLPVSYKPWHDLGFEEAFDEVRRLCVGNPGVVVAIGETGMDLFRTGAAAEEIQREAFREHIALAKELDLPMQIHDRDAHAQVIDTLLSDGSPDRTVFHSYSGDAEMGRIAREQGWYLSLSGTLSYKGNEGIRESARMVGLDHVMVETDAPYLAPMPYRGRPNAPYMIPYTLSALAEVFGMSVADVARATRRNVREVYGF</sequence>
<feature type="binding site" evidence="1">
    <location>
        <position position="205"/>
    </location>
    <ligand>
        <name>a divalent metal cation</name>
        <dbReference type="ChEBI" id="CHEBI:60240"/>
        <label>2</label>
    </ligand>
</feature>
<feature type="binding site" evidence="1">
    <location>
        <position position="144"/>
    </location>
    <ligand>
        <name>a divalent metal cation</name>
        <dbReference type="ChEBI" id="CHEBI:60240"/>
        <label>1</label>
    </ligand>
</feature>
<proteinExistence type="predicted"/>
<dbReference type="GO" id="GO:0005829">
    <property type="term" value="C:cytosol"/>
    <property type="evidence" value="ECO:0007669"/>
    <property type="project" value="TreeGrafter"/>
</dbReference>